<name>A0A098DN15_GIBZE</name>
<feature type="compositionally biased region" description="Basic and acidic residues" evidence="1">
    <location>
        <begin position="61"/>
        <end position="72"/>
    </location>
</feature>
<evidence type="ECO:0000313" key="4">
    <source>
        <dbReference type="Proteomes" id="UP000070720"/>
    </source>
</evidence>
<dbReference type="EnsemblFungi" id="CEF79341">
    <property type="protein sequence ID" value="CEF79341"/>
    <property type="gene ID" value="FGRRES_20204"/>
</dbReference>
<dbReference type="VEuPathDB" id="FungiDB:FGRAMPH1_01G15081"/>
<accession>A0A0E0S766</accession>
<evidence type="ECO:0000313" key="3">
    <source>
        <dbReference type="EnsemblFungi" id="CEF79341"/>
    </source>
</evidence>
<organism evidence="2 4">
    <name type="scientific">Gibberella zeae (strain ATCC MYA-4620 / CBS 123657 / FGSC 9075 / NRRL 31084 / PH-1)</name>
    <name type="common">Wheat head blight fungus</name>
    <name type="synonym">Fusarium graminearum</name>
    <dbReference type="NCBI Taxonomy" id="229533"/>
    <lineage>
        <taxon>Eukaryota</taxon>
        <taxon>Fungi</taxon>
        <taxon>Dikarya</taxon>
        <taxon>Ascomycota</taxon>
        <taxon>Pezizomycotina</taxon>
        <taxon>Sordariomycetes</taxon>
        <taxon>Hypocreomycetidae</taxon>
        <taxon>Hypocreales</taxon>
        <taxon>Nectriaceae</taxon>
        <taxon>Fusarium</taxon>
    </lineage>
</organism>
<reference evidence="3" key="4">
    <citation type="submission" date="2017-01" db="UniProtKB">
        <authorList>
            <consortium name="EnsemblFungi"/>
        </authorList>
    </citation>
    <scope>IDENTIFICATION</scope>
    <source>
        <strain evidence="3">PH-1 / ATCC MYA-4620 / FGSC 9075 / NRRL 31084</strain>
    </source>
</reference>
<sequence>MSSCAATQDVTERTVLEEKKMSPKSTTTARSVKTNPADSDLRGGAQLDAAFASKEIRGKRREGNENDSIRSE</sequence>
<keyword evidence="4" id="KW-1185">Reference proteome</keyword>
<reference evidence="3 4" key="1">
    <citation type="journal article" date="2007" name="Science">
        <title>The Fusarium graminearum genome reveals a link between localized polymorphism and pathogen specialization.</title>
        <authorList>
            <person name="Cuomo C.A."/>
            <person name="Gueldener U."/>
            <person name="Xu J.-R."/>
            <person name="Trail F."/>
            <person name="Turgeon B.G."/>
            <person name="Di Pietro A."/>
            <person name="Walton J.D."/>
            <person name="Ma L.-J."/>
            <person name="Baker S.E."/>
            <person name="Rep M."/>
            <person name="Adam G."/>
            <person name="Antoniw J."/>
            <person name="Baldwin T."/>
            <person name="Calvo S.E."/>
            <person name="Chang Y.-L."/>
            <person name="DeCaprio D."/>
            <person name="Gale L.R."/>
            <person name="Gnerre S."/>
            <person name="Goswami R.S."/>
            <person name="Hammond-Kosack K."/>
            <person name="Harris L.J."/>
            <person name="Hilburn K."/>
            <person name="Kennell J.C."/>
            <person name="Kroken S."/>
            <person name="Magnuson J.K."/>
            <person name="Mannhaupt G."/>
            <person name="Mauceli E.W."/>
            <person name="Mewes H.-W."/>
            <person name="Mitterbauer R."/>
            <person name="Muehlbauer G."/>
            <person name="Muensterkoetter M."/>
            <person name="Nelson D."/>
            <person name="O'Donnell K."/>
            <person name="Ouellet T."/>
            <person name="Qi W."/>
            <person name="Quesneville H."/>
            <person name="Roncero M.I.G."/>
            <person name="Seong K.-Y."/>
            <person name="Tetko I.V."/>
            <person name="Urban M."/>
            <person name="Waalwijk C."/>
            <person name="Ward T.J."/>
            <person name="Yao J."/>
            <person name="Birren B.W."/>
            <person name="Kistler H.C."/>
        </authorList>
    </citation>
    <scope>NUCLEOTIDE SEQUENCE [LARGE SCALE GENOMIC DNA]</scope>
    <source>
        <strain evidence="4">ATCC MYA-4620 / CBS 123657 / FGSC 9075 / NRRL 31084 / PH-1</strain>
        <strain evidence="3">PH-1 / ATCC MYA-4620 / FGSC 9075 / NRRL 31084</strain>
    </source>
</reference>
<reference evidence="3 4" key="2">
    <citation type="journal article" date="2010" name="Nature">
        <title>Comparative genomics reveals mobile pathogenicity chromosomes in Fusarium.</title>
        <authorList>
            <person name="Ma L.J."/>
            <person name="van der Does H.C."/>
            <person name="Borkovich K.A."/>
            <person name="Coleman J.J."/>
            <person name="Daboussi M.J."/>
            <person name="Di Pietro A."/>
            <person name="Dufresne M."/>
            <person name="Freitag M."/>
            <person name="Grabherr M."/>
            <person name="Henrissat B."/>
            <person name="Houterman P.M."/>
            <person name="Kang S."/>
            <person name="Shim W.B."/>
            <person name="Woloshuk C."/>
            <person name="Xie X."/>
            <person name="Xu J.R."/>
            <person name="Antoniw J."/>
            <person name="Baker S.E."/>
            <person name="Bluhm B.H."/>
            <person name="Breakspear A."/>
            <person name="Brown D.W."/>
            <person name="Butchko R.A."/>
            <person name="Chapman S."/>
            <person name="Coulson R."/>
            <person name="Coutinho P.M."/>
            <person name="Danchin E.G."/>
            <person name="Diener A."/>
            <person name="Gale L.R."/>
            <person name="Gardiner D.M."/>
            <person name="Goff S."/>
            <person name="Hammond-Kosack K.E."/>
            <person name="Hilburn K."/>
            <person name="Hua-Van A."/>
            <person name="Jonkers W."/>
            <person name="Kazan K."/>
            <person name="Kodira C.D."/>
            <person name="Koehrsen M."/>
            <person name="Kumar L."/>
            <person name="Lee Y.H."/>
            <person name="Li L."/>
            <person name="Manners J.M."/>
            <person name="Miranda-Saavedra D."/>
            <person name="Mukherjee M."/>
            <person name="Park G."/>
            <person name="Park J."/>
            <person name="Park S.Y."/>
            <person name="Proctor R.H."/>
            <person name="Regev A."/>
            <person name="Ruiz-Roldan M.C."/>
            <person name="Sain D."/>
            <person name="Sakthikumar S."/>
            <person name="Sykes S."/>
            <person name="Schwartz D.C."/>
            <person name="Turgeon B.G."/>
            <person name="Wapinski I."/>
            <person name="Yoder O."/>
            <person name="Young S."/>
            <person name="Zeng Q."/>
            <person name="Zhou S."/>
            <person name="Galagan J."/>
            <person name="Cuomo C.A."/>
            <person name="Kistler H.C."/>
            <person name="Rep M."/>
        </authorList>
    </citation>
    <scope>GENOME REANNOTATION</scope>
    <source>
        <strain evidence="4">ATCC MYA-4620 / CBS 123657 / FGSC 9075 / NRRL 31084 / PH-1</strain>
        <strain evidence="3">PH-1 / ATCC MYA-4620 / FGSC 9075 / NRRL 31084</strain>
    </source>
</reference>
<evidence type="ECO:0000313" key="2">
    <source>
        <dbReference type="EMBL" id="CEF79341.1"/>
    </source>
</evidence>
<proteinExistence type="predicted"/>
<protein>
    <submittedName>
        <fullName evidence="2">Chromosome 2, complete genome</fullName>
    </submittedName>
</protein>
<accession>A0A098DN15</accession>
<dbReference type="Proteomes" id="UP000070720">
    <property type="component" value="Chromosome 2"/>
</dbReference>
<dbReference type="InParanoid" id="A0A098DN15"/>
<evidence type="ECO:0000256" key="1">
    <source>
        <dbReference type="SAM" id="MobiDB-lite"/>
    </source>
</evidence>
<feature type="compositionally biased region" description="Basic and acidic residues" evidence="1">
    <location>
        <begin position="10"/>
        <end position="21"/>
    </location>
</feature>
<dbReference type="AlphaFoldDB" id="A0A098DN15"/>
<reference evidence="2 4" key="3">
    <citation type="journal article" date="2015" name="BMC Genomics">
        <title>The completed genome sequence of the pathogenic ascomycete fungus Fusarium graminearum.</title>
        <authorList>
            <person name="King R."/>
            <person name="Urban M."/>
            <person name="Hammond-Kosack M.C."/>
            <person name="Hassani-Pak K."/>
            <person name="Hammond-Kosack K.E."/>
        </authorList>
    </citation>
    <scope>NUCLEOTIDE SEQUENCE [LARGE SCALE GENOMIC DNA]</scope>
    <source>
        <strain evidence="4">ATCC MYA-4620 / CBS 123657 / FGSC 9075 / NRRL 31084 / PH-1</strain>
        <strain evidence="2">PH-1</strain>
    </source>
</reference>
<gene>
    <name evidence="2" type="ORF">FGRAMPH1_01T15081</name>
</gene>
<feature type="compositionally biased region" description="Polar residues" evidence="1">
    <location>
        <begin position="23"/>
        <end position="37"/>
    </location>
</feature>
<dbReference type="EMBL" id="HG970333">
    <property type="protein sequence ID" value="CEF79341.1"/>
    <property type="molecule type" value="Genomic_DNA"/>
</dbReference>
<feature type="region of interest" description="Disordered" evidence="1">
    <location>
        <begin position="1"/>
        <end position="72"/>
    </location>
</feature>